<dbReference type="GO" id="GO:0005829">
    <property type="term" value="C:cytosol"/>
    <property type="evidence" value="ECO:0007669"/>
    <property type="project" value="TreeGrafter"/>
</dbReference>
<dbReference type="GO" id="GO:0000151">
    <property type="term" value="C:ubiquitin ligase complex"/>
    <property type="evidence" value="ECO:0007669"/>
    <property type="project" value="TreeGrafter"/>
</dbReference>
<dbReference type="EMBL" id="WJBH02000006">
    <property type="protein sequence ID" value="KAI9556474.1"/>
    <property type="molecule type" value="Genomic_DNA"/>
</dbReference>
<dbReference type="GO" id="GO:0006302">
    <property type="term" value="P:double-strand break repair"/>
    <property type="evidence" value="ECO:0007669"/>
    <property type="project" value="TreeGrafter"/>
</dbReference>
<evidence type="ECO:0000259" key="9">
    <source>
        <dbReference type="PROSITE" id="PS50089"/>
    </source>
</evidence>
<protein>
    <recommendedName>
        <fullName evidence="9">RING-type domain-containing protein</fullName>
    </recommendedName>
</protein>
<dbReference type="GO" id="GO:0005634">
    <property type="term" value="C:nucleus"/>
    <property type="evidence" value="ECO:0007669"/>
    <property type="project" value="TreeGrafter"/>
</dbReference>
<proteinExistence type="predicted"/>
<name>A0AAD5KNB8_9CRUS</name>
<reference evidence="10 11" key="1">
    <citation type="submission" date="2022-05" db="EMBL/GenBank/DDBJ databases">
        <title>A multi-omics perspective on studying reproductive biology in Daphnia sinensis.</title>
        <authorList>
            <person name="Jia J."/>
        </authorList>
    </citation>
    <scope>NUCLEOTIDE SEQUENCE [LARGE SCALE GENOMIC DNA]</scope>
    <source>
        <strain evidence="10 11">WSL</strain>
    </source>
</reference>
<dbReference type="AlphaFoldDB" id="A0AAD5KNB8"/>
<evidence type="ECO:0000256" key="6">
    <source>
        <dbReference type="PROSITE-ProRule" id="PRU00175"/>
    </source>
</evidence>
<dbReference type="Pfam" id="PF00097">
    <property type="entry name" value="zf-C3HC4"/>
    <property type="match status" value="1"/>
</dbReference>
<evidence type="ECO:0000256" key="7">
    <source>
        <dbReference type="SAM" id="Coils"/>
    </source>
</evidence>
<evidence type="ECO:0000313" key="10">
    <source>
        <dbReference type="EMBL" id="KAI9556474.1"/>
    </source>
</evidence>
<keyword evidence="8" id="KW-0472">Membrane</keyword>
<dbReference type="PROSITE" id="PS00518">
    <property type="entry name" value="ZF_RING_1"/>
    <property type="match status" value="1"/>
</dbReference>
<keyword evidence="3 6" id="KW-0863">Zinc-finger</keyword>
<feature type="coiled-coil region" evidence="7">
    <location>
        <begin position="63"/>
        <end position="90"/>
    </location>
</feature>
<keyword evidence="11" id="KW-1185">Reference proteome</keyword>
<evidence type="ECO:0000256" key="4">
    <source>
        <dbReference type="ARBA" id="ARBA00022786"/>
    </source>
</evidence>
<sequence>MGKQARERQLESNNILKLLHRVKELETVKDTALATLTEKCLILTRMNLMHQKQCEVWKAKFNFALALKARDELKSRIERMNEEVHTVASTEVDTVKDDAGARNTSCQDIAEKMQRMEKELSCGICSELIIVATSLNCMHTFCQFCITQWKSFEKNRASVIGCPVCREPIVSEKRNFSTDNIIDIVVDFYSDEEKNNRKELVKQYQELTQNLLSGLRQPGTTNPFYQITNRNVFMGEMQVETLPTLPATNLQNGNSSSSYAFSNFVSFSSHNCSSASNVCKTTLALLILKSSIHFSFFYFPPSHSLFVALFTCENYVCLILFLILLKV</sequence>
<keyword evidence="4" id="KW-0833">Ubl conjugation pathway</keyword>
<feature type="transmembrane region" description="Helical" evidence="8">
    <location>
        <begin position="305"/>
        <end position="325"/>
    </location>
</feature>
<keyword evidence="2" id="KW-0479">Metal-binding</keyword>
<dbReference type="Proteomes" id="UP000820818">
    <property type="component" value="Linkage Group LG6"/>
</dbReference>
<keyword evidence="7" id="KW-0175">Coiled coil</keyword>
<evidence type="ECO:0000256" key="3">
    <source>
        <dbReference type="ARBA" id="ARBA00022771"/>
    </source>
</evidence>
<dbReference type="InterPro" id="IPR001841">
    <property type="entry name" value="Znf_RING"/>
</dbReference>
<keyword evidence="8" id="KW-0812">Transmembrane</keyword>
<dbReference type="GO" id="GO:0042393">
    <property type="term" value="F:histone binding"/>
    <property type="evidence" value="ECO:0007669"/>
    <property type="project" value="TreeGrafter"/>
</dbReference>
<dbReference type="GO" id="GO:0061630">
    <property type="term" value="F:ubiquitin protein ligase activity"/>
    <property type="evidence" value="ECO:0007669"/>
    <property type="project" value="TreeGrafter"/>
</dbReference>
<dbReference type="GO" id="GO:0006511">
    <property type="term" value="P:ubiquitin-dependent protein catabolic process"/>
    <property type="evidence" value="ECO:0007669"/>
    <property type="project" value="TreeGrafter"/>
</dbReference>
<evidence type="ECO:0000256" key="8">
    <source>
        <dbReference type="SAM" id="Phobius"/>
    </source>
</evidence>
<dbReference type="PROSITE" id="PS50089">
    <property type="entry name" value="ZF_RING_2"/>
    <property type="match status" value="1"/>
</dbReference>
<evidence type="ECO:0000313" key="11">
    <source>
        <dbReference type="Proteomes" id="UP000820818"/>
    </source>
</evidence>
<organism evidence="10 11">
    <name type="scientific">Daphnia sinensis</name>
    <dbReference type="NCBI Taxonomy" id="1820382"/>
    <lineage>
        <taxon>Eukaryota</taxon>
        <taxon>Metazoa</taxon>
        <taxon>Ecdysozoa</taxon>
        <taxon>Arthropoda</taxon>
        <taxon>Crustacea</taxon>
        <taxon>Branchiopoda</taxon>
        <taxon>Diplostraca</taxon>
        <taxon>Cladocera</taxon>
        <taxon>Anomopoda</taxon>
        <taxon>Daphniidae</taxon>
        <taxon>Daphnia</taxon>
        <taxon>Daphnia similis group</taxon>
    </lineage>
</organism>
<dbReference type="SMART" id="SM00184">
    <property type="entry name" value="RING"/>
    <property type="match status" value="1"/>
</dbReference>
<dbReference type="Gene3D" id="3.30.40.10">
    <property type="entry name" value="Zinc/RING finger domain, C3HC4 (zinc finger)"/>
    <property type="match status" value="1"/>
</dbReference>
<comment type="caution">
    <text evidence="10">The sequence shown here is derived from an EMBL/GenBank/DDBJ whole genome shotgun (WGS) entry which is preliminary data.</text>
</comment>
<dbReference type="GO" id="GO:0070936">
    <property type="term" value="P:protein K48-linked ubiquitination"/>
    <property type="evidence" value="ECO:0007669"/>
    <property type="project" value="TreeGrafter"/>
</dbReference>
<dbReference type="InterPro" id="IPR017907">
    <property type="entry name" value="Znf_RING_CS"/>
</dbReference>
<evidence type="ECO:0000256" key="5">
    <source>
        <dbReference type="ARBA" id="ARBA00022833"/>
    </source>
</evidence>
<evidence type="ECO:0000256" key="2">
    <source>
        <dbReference type="ARBA" id="ARBA00022723"/>
    </source>
</evidence>
<dbReference type="PANTHER" id="PTHR15067:SF4">
    <property type="entry name" value="E3 UBIQUITIN-PROTEIN LIGASE RNF8"/>
    <property type="match status" value="1"/>
</dbReference>
<evidence type="ECO:0000256" key="1">
    <source>
        <dbReference type="ARBA" id="ARBA00022679"/>
    </source>
</evidence>
<keyword evidence="5" id="KW-0862">Zinc</keyword>
<feature type="domain" description="RING-type" evidence="9">
    <location>
        <begin position="122"/>
        <end position="166"/>
    </location>
</feature>
<dbReference type="SUPFAM" id="SSF57850">
    <property type="entry name" value="RING/U-box"/>
    <property type="match status" value="1"/>
</dbReference>
<dbReference type="GO" id="GO:0008270">
    <property type="term" value="F:zinc ion binding"/>
    <property type="evidence" value="ECO:0007669"/>
    <property type="project" value="UniProtKB-KW"/>
</dbReference>
<gene>
    <name evidence="10" type="ORF">GHT06_016262</name>
</gene>
<dbReference type="InterPro" id="IPR013083">
    <property type="entry name" value="Znf_RING/FYVE/PHD"/>
</dbReference>
<dbReference type="InterPro" id="IPR018957">
    <property type="entry name" value="Znf_C3HC4_RING-type"/>
</dbReference>
<keyword evidence="1" id="KW-0808">Transferase</keyword>
<keyword evidence="8" id="KW-1133">Transmembrane helix</keyword>
<dbReference type="GO" id="GO:0035861">
    <property type="term" value="C:site of double-strand break"/>
    <property type="evidence" value="ECO:0007669"/>
    <property type="project" value="TreeGrafter"/>
</dbReference>
<dbReference type="PANTHER" id="PTHR15067">
    <property type="entry name" value="E3 UBIQUITIN-PROTEIN LIGASE RNF8"/>
    <property type="match status" value="1"/>
</dbReference>
<accession>A0AAD5KNB8</accession>